<feature type="region of interest" description="Disordered" evidence="1">
    <location>
        <begin position="30"/>
        <end position="121"/>
    </location>
</feature>
<feature type="chain" id="PRO_5014604216" evidence="2">
    <location>
        <begin position="29"/>
        <end position="121"/>
    </location>
</feature>
<protein>
    <submittedName>
        <fullName evidence="3">Putative secreted peptide</fullName>
    </submittedName>
</protein>
<keyword evidence="2" id="KW-0732">Signal</keyword>
<organism evidence="3">
    <name type="scientific">Anopheles braziliensis</name>
    <dbReference type="NCBI Taxonomy" id="58242"/>
    <lineage>
        <taxon>Eukaryota</taxon>
        <taxon>Metazoa</taxon>
        <taxon>Ecdysozoa</taxon>
        <taxon>Arthropoda</taxon>
        <taxon>Hexapoda</taxon>
        <taxon>Insecta</taxon>
        <taxon>Pterygota</taxon>
        <taxon>Neoptera</taxon>
        <taxon>Endopterygota</taxon>
        <taxon>Diptera</taxon>
        <taxon>Nematocera</taxon>
        <taxon>Culicoidea</taxon>
        <taxon>Culicidae</taxon>
        <taxon>Anophelinae</taxon>
        <taxon>Anopheles</taxon>
    </lineage>
</organism>
<dbReference type="AlphaFoldDB" id="A0A2M3ZNL7"/>
<name>A0A2M3ZNL7_9DIPT</name>
<feature type="compositionally biased region" description="Low complexity" evidence="1">
    <location>
        <begin position="69"/>
        <end position="82"/>
    </location>
</feature>
<evidence type="ECO:0000256" key="2">
    <source>
        <dbReference type="SAM" id="SignalP"/>
    </source>
</evidence>
<dbReference type="EMBL" id="GGFM01009344">
    <property type="protein sequence ID" value="MBW30095.1"/>
    <property type="molecule type" value="Transcribed_RNA"/>
</dbReference>
<evidence type="ECO:0000313" key="3">
    <source>
        <dbReference type="EMBL" id="MBW30095.1"/>
    </source>
</evidence>
<proteinExistence type="predicted"/>
<accession>A0A2M3ZNL7</accession>
<reference evidence="3" key="1">
    <citation type="submission" date="2018-01" db="EMBL/GenBank/DDBJ databases">
        <title>An insight into the sialome of Amazonian anophelines.</title>
        <authorList>
            <person name="Ribeiro J.M."/>
            <person name="Scarpassa V."/>
            <person name="Calvo E."/>
        </authorList>
    </citation>
    <scope>NUCLEOTIDE SEQUENCE</scope>
    <source>
        <tissue evidence="3">Salivary glands</tissue>
    </source>
</reference>
<sequence length="121" mass="12945">MRSPSASHHSSHSPAWITFFFFFSFAHSRSRSGSKKPQSVPSCVRRPPTRGSSSDMAGSCTHHRPLNVTGQTQAGQAYQAKGKPTDITSAHLGTVPQIQPPSVAPNENHKHAVKPHGLGLG</sequence>
<feature type="signal peptide" evidence="2">
    <location>
        <begin position="1"/>
        <end position="28"/>
    </location>
</feature>
<evidence type="ECO:0000256" key="1">
    <source>
        <dbReference type="SAM" id="MobiDB-lite"/>
    </source>
</evidence>